<gene>
    <name evidence="1" type="ORF">ACAOBT_LOCUS6609</name>
</gene>
<sequence>MWQKVQLKSSVTYCLSLIYTLRSRISLWYLSNKFNMKMYSVRHLTSSLLIRHSFFHLQEILLHTYWLCSNIKKTLKSNAWKNHLHKTVIYL</sequence>
<evidence type="ECO:0000313" key="2">
    <source>
        <dbReference type="Proteomes" id="UP001152888"/>
    </source>
</evidence>
<dbReference type="Proteomes" id="UP001152888">
    <property type="component" value="Unassembled WGS sequence"/>
</dbReference>
<reference evidence="1" key="1">
    <citation type="submission" date="2022-03" db="EMBL/GenBank/DDBJ databases">
        <authorList>
            <person name="Sayadi A."/>
        </authorList>
    </citation>
    <scope>NUCLEOTIDE SEQUENCE</scope>
</reference>
<name>A0A9P0P1I1_ACAOB</name>
<dbReference type="OrthoDB" id="6366728at2759"/>
<accession>A0A9P0P1I1</accession>
<organism evidence="1 2">
    <name type="scientific">Acanthoscelides obtectus</name>
    <name type="common">Bean weevil</name>
    <name type="synonym">Bruchus obtectus</name>
    <dbReference type="NCBI Taxonomy" id="200917"/>
    <lineage>
        <taxon>Eukaryota</taxon>
        <taxon>Metazoa</taxon>
        <taxon>Ecdysozoa</taxon>
        <taxon>Arthropoda</taxon>
        <taxon>Hexapoda</taxon>
        <taxon>Insecta</taxon>
        <taxon>Pterygota</taxon>
        <taxon>Neoptera</taxon>
        <taxon>Endopterygota</taxon>
        <taxon>Coleoptera</taxon>
        <taxon>Polyphaga</taxon>
        <taxon>Cucujiformia</taxon>
        <taxon>Chrysomeloidea</taxon>
        <taxon>Chrysomelidae</taxon>
        <taxon>Bruchinae</taxon>
        <taxon>Bruchini</taxon>
        <taxon>Acanthoscelides</taxon>
    </lineage>
</organism>
<keyword evidence="2" id="KW-1185">Reference proteome</keyword>
<protein>
    <submittedName>
        <fullName evidence="1">Uncharacterized protein</fullName>
    </submittedName>
</protein>
<evidence type="ECO:0000313" key="1">
    <source>
        <dbReference type="EMBL" id="CAH1965991.1"/>
    </source>
</evidence>
<dbReference type="AlphaFoldDB" id="A0A9P0P1I1"/>
<comment type="caution">
    <text evidence="1">The sequence shown here is derived from an EMBL/GenBank/DDBJ whole genome shotgun (WGS) entry which is preliminary data.</text>
</comment>
<dbReference type="EMBL" id="CAKOFQ010006729">
    <property type="protein sequence ID" value="CAH1965991.1"/>
    <property type="molecule type" value="Genomic_DNA"/>
</dbReference>
<proteinExistence type="predicted"/>